<dbReference type="GO" id="GO:0004331">
    <property type="term" value="F:fructose-2,6-bisphosphate 2-phosphatase activity"/>
    <property type="evidence" value="ECO:0007669"/>
    <property type="project" value="TreeGrafter"/>
</dbReference>
<evidence type="ECO:0000256" key="1">
    <source>
        <dbReference type="ARBA" id="ARBA00022801"/>
    </source>
</evidence>
<dbReference type="PANTHER" id="PTHR46517">
    <property type="entry name" value="FRUCTOSE-2,6-BISPHOSPHATASE TIGAR"/>
    <property type="match status" value="1"/>
</dbReference>
<dbReference type="AlphaFoldDB" id="A0A3B0CLG3"/>
<name>A0A3B0CLG3_9BACL</name>
<dbReference type="PANTHER" id="PTHR46517:SF1">
    <property type="entry name" value="FRUCTOSE-2,6-BISPHOSPHATASE TIGAR"/>
    <property type="match status" value="1"/>
</dbReference>
<evidence type="ECO:0000313" key="3">
    <source>
        <dbReference type="EMBL" id="RKN84836.1"/>
    </source>
</evidence>
<keyword evidence="1" id="KW-0378">Hydrolase</keyword>
<reference evidence="3 4" key="1">
    <citation type="journal article" date="2007" name="Int. J. Syst. Evol. Microbiol.">
        <title>Paenibacillus ginsengarvi sp. nov., isolated from soil from ginseng cultivation.</title>
        <authorList>
            <person name="Yoon M.H."/>
            <person name="Ten L.N."/>
            <person name="Im W.T."/>
        </authorList>
    </citation>
    <scope>NUCLEOTIDE SEQUENCE [LARGE SCALE GENOMIC DNA]</scope>
    <source>
        <strain evidence="3 4">KCTC 13059</strain>
    </source>
</reference>
<dbReference type="SMART" id="SM00855">
    <property type="entry name" value="PGAM"/>
    <property type="match status" value="1"/>
</dbReference>
<dbReference type="EMBL" id="RBAH01000007">
    <property type="protein sequence ID" value="RKN84836.1"/>
    <property type="molecule type" value="Genomic_DNA"/>
</dbReference>
<dbReference type="GO" id="GO:0045820">
    <property type="term" value="P:negative regulation of glycolytic process"/>
    <property type="evidence" value="ECO:0007669"/>
    <property type="project" value="TreeGrafter"/>
</dbReference>
<evidence type="ECO:0000313" key="4">
    <source>
        <dbReference type="Proteomes" id="UP000282311"/>
    </source>
</evidence>
<dbReference type="Proteomes" id="UP000282311">
    <property type="component" value="Unassembled WGS sequence"/>
</dbReference>
<dbReference type="InterPro" id="IPR013078">
    <property type="entry name" value="His_Pase_superF_clade-1"/>
</dbReference>
<dbReference type="OrthoDB" id="9782128at2"/>
<dbReference type="GO" id="GO:0043456">
    <property type="term" value="P:regulation of pentose-phosphate shunt"/>
    <property type="evidence" value="ECO:0007669"/>
    <property type="project" value="TreeGrafter"/>
</dbReference>
<evidence type="ECO:0000256" key="2">
    <source>
        <dbReference type="PIRSR" id="PIRSR613078-2"/>
    </source>
</evidence>
<dbReference type="InterPro" id="IPR029033">
    <property type="entry name" value="His_PPase_superfam"/>
</dbReference>
<accession>A0A3B0CLG3</accession>
<keyword evidence="4" id="KW-1185">Reference proteome</keyword>
<proteinExistence type="predicted"/>
<dbReference type="InterPro" id="IPR051695">
    <property type="entry name" value="Phosphoglycerate_Mutase"/>
</dbReference>
<dbReference type="CDD" id="cd07067">
    <property type="entry name" value="HP_PGM_like"/>
    <property type="match status" value="1"/>
</dbReference>
<dbReference type="Pfam" id="PF00300">
    <property type="entry name" value="His_Phos_1"/>
    <property type="match status" value="1"/>
</dbReference>
<dbReference type="SUPFAM" id="SSF53254">
    <property type="entry name" value="Phosphoglycerate mutase-like"/>
    <property type="match status" value="1"/>
</dbReference>
<dbReference type="GO" id="GO:0005829">
    <property type="term" value="C:cytosol"/>
    <property type="evidence" value="ECO:0007669"/>
    <property type="project" value="TreeGrafter"/>
</dbReference>
<dbReference type="Gene3D" id="3.40.50.1240">
    <property type="entry name" value="Phosphoglycerate mutase-like"/>
    <property type="match status" value="1"/>
</dbReference>
<comment type="caution">
    <text evidence="3">The sequence shown here is derived from an EMBL/GenBank/DDBJ whole genome shotgun (WGS) entry which is preliminary data.</text>
</comment>
<gene>
    <name evidence="3" type="ORF">D7M11_12480</name>
</gene>
<organism evidence="3 4">
    <name type="scientific">Paenibacillus ginsengarvi</name>
    <dbReference type="NCBI Taxonomy" id="400777"/>
    <lineage>
        <taxon>Bacteria</taxon>
        <taxon>Bacillati</taxon>
        <taxon>Bacillota</taxon>
        <taxon>Bacilli</taxon>
        <taxon>Bacillales</taxon>
        <taxon>Paenibacillaceae</taxon>
        <taxon>Paenibacillus</taxon>
    </lineage>
</organism>
<sequence length="174" mass="19823">MRAQGHTDIPLNETGRRQAELLGKRMSGETWDVVYSSDLGRALETARKAVEQHGLVIATDVRLREVYLGEVEGTTEEERLNRWGPRWKELDLGQESRDSVALRGVQALADYADRHPGKRILVVSHGGWIGNTMKKLVPHFETSMHLQNTSVTLVRRTEHGRWECDLFNCTRHLA</sequence>
<protein>
    <submittedName>
        <fullName evidence="3">Histidine phosphatase family protein</fullName>
    </submittedName>
</protein>
<feature type="binding site" evidence="2">
    <location>
        <position position="41"/>
    </location>
    <ligand>
        <name>substrate</name>
    </ligand>
</feature>